<keyword evidence="2" id="KW-0540">Nuclease</keyword>
<dbReference type="GO" id="GO:0003723">
    <property type="term" value="F:RNA binding"/>
    <property type="evidence" value="ECO:0007669"/>
    <property type="project" value="UniProtKB-KW"/>
</dbReference>
<dbReference type="GO" id="GO:0110155">
    <property type="term" value="P:NAD-cap decapping"/>
    <property type="evidence" value="ECO:0007669"/>
    <property type="project" value="TreeGrafter"/>
</dbReference>
<keyword evidence="2" id="KW-0694">RNA-binding</keyword>
<keyword evidence="2" id="KW-0479">Metal-binding</keyword>
<dbReference type="GO" id="GO:0005634">
    <property type="term" value="C:nucleus"/>
    <property type="evidence" value="ECO:0007669"/>
    <property type="project" value="UniProtKB-SubCell"/>
</dbReference>
<evidence type="ECO:0000313" key="4">
    <source>
        <dbReference type="EMBL" id="MAA22386.1"/>
    </source>
</evidence>
<reference evidence="4" key="1">
    <citation type="journal article" date="2017" name="Parasit. Vectors">
        <title>Sialotranscriptomics of Rhipicephalus zambeziensis reveals intricate expression profiles of secretory proteins and suggests tight temporal transcriptional regulation during blood-feeding.</title>
        <authorList>
            <person name="de Castro M.H."/>
            <person name="de Klerk D."/>
            <person name="Pienaar R."/>
            <person name="Rees D.J.G."/>
            <person name="Mans B.J."/>
        </authorList>
    </citation>
    <scope>NUCLEOTIDE SEQUENCE</scope>
    <source>
        <tissue evidence="4">Salivary glands</tissue>
    </source>
</reference>
<dbReference type="Pfam" id="PF08652">
    <property type="entry name" value="RAI1"/>
    <property type="match status" value="1"/>
</dbReference>
<dbReference type="GO" id="GO:0000166">
    <property type="term" value="F:nucleotide binding"/>
    <property type="evidence" value="ECO:0007669"/>
    <property type="project" value="UniProtKB-KW"/>
</dbReference>
<keyword evidence="2" id="KW-0378">Hydrolase</keyword>
<organism evidence="4">
    <name type="scientific">Rhipicephalus zambeziensis</name>
    <dbReference type="NCBI Taxonomy" id="60191"/>
    <lineage>
        <taxon>Eukaryota</taxon>
        <taxon>Metazoa</taxon>
        <taxon>Ecdysozoa</taxon>
        <taxon>Arthropoda</taxon>
        <taxon>Chelicerata</taxon>
        <taxon>Arachnida</taxon>
        <taxon>Acari</taxon>
        <taxon>Parasitiformes</taxon>
        <taxon>Ixodida</taxon>
        <taxon>Ixodoidea</taxon>
        <taxon>Ixodidae</taxon>
        <taxon>Rhipicephalinae</taxon>
        <taxon>Rhipicephalus</taxon>
        <taxon>Rhipicephalus</taxon>
    </lineage>
</organism>
<feature type="domain" description="RAI1-like" evidence="3">
    <location>
        <begin position="102"/>
        <end position="218"/>
    </location>
</feature>
<comment type="cofactor">
    <cofactor evidence="2">
        <name>a divalent metal cation</name>
        <dbReference type="ChEBI" id="CHEBI:60240"/>
    </cofactor>
</comment>
<dbReference type="GO" id="GO:0034353">
    <property type="term" value="F:mRNA 5'-diphosphatase activity"/>
    <property type="evidence" value="ECO:0007669"/>
    <property type="project" value="TreeGrafter"/>
</dbReference>
<dbReference type="EMBL" id="GFPF01011240">
    <property type="protein sequence ID" value="MAA22386.1"/>
    <property type="molecule type" value="Transcribed_RNA"/>
</dbReference>
<dbReference type="GO" id="GO:0005829">
    <property type="term" value="C:cytosol"/>
    <property type="evidence" value="ECO:0007669"/>
    <property type="project" value="TreeGrafter"/>
</dbReference>
<keyword evidence="2" id="KW-0539">Nucleus</keyword>
<evidence type="ECO:0000256" key="2">
    <source>
        <dbReference type="RuleBase" id="RU367113"/>
    </source>
</evidence>
<comment type="function">
    <text evidence="2">Decapping enzyme for NAD-capped RNAs: specifically hydrolyzes the nicotinamide adenine dinucleotide (NAD) cap from a subset of RNAs by removing the entire NAD moiety from the 5'-end of an NAD-capped RNA.</text>
</comment>
<dbReference type="PANTHER" id="PTHR12395:SF9">
    <property type="entry name" value="DECAPPING AND EXORIBONUCLEASE PROTEIN"/>
    <property type="match status" value="1"/>
</dbReference>
<evidence type="ECO:0000259" key="3">
    <source>
        <dbReference type="Pfam" id="PF08652"/>
    </source>
</evidence>
<dbReference type="GO" id="GO:0004518">
    <property type="term" value="F:nuclease activity"/>
    <property type="evidence" value="ECO:0007669"/>
    <property type="project" value="UniProtKB-KW"/>
</dbReference>
<name>A0A224YXP0_9ACAR</name>
<dbReference type="GO" id="GO:0046872">
    <property type="term" value="F:metal ion binding"/>
    <property type="evidence" value="ECO:0007669"/>
    <property type="project" value="UniProtKB-KW"/>
</dbReference>
<comment type="subcellular location">
    <subcellularLocation>
        <location evidence="2">Nucleus</location>
    </subcellularLocation>
</comment>
<dbReference type="AlphaFoldDB" id="A0A224YXP0"/>
<sequence length="222" mass="26238">MTATMAVLPPEAYQEQAPHYAVSQEVGIYSLVGAEGSYASGNVHGKYLCMPPRRHYLNWNLDDGFAQVERFVRDEVPTMETLYRWILDNKRQFSSAVEAARRDDRSSVSRHKLWKWWSQSYIMGMKRVICGCRDREGFVRSLMEFDVDTMHEQCEQEDLWFRAQGLNFLDKFLSFVRSNMRRDEPRVVYLFTYEPGLERVTCKRLDAPGEYQVLPDWFLNEF</sequence>
<dbReference type="PANTHER" id="PTHR12395">
    <property type="entry name" value="DOM-3 RELATED"/>
    <property type="match status" value="1"/>
</dbReference>
<protein>
    <recommendedName>
        <fullName evidence="2">Decapping nuclease</fullName>
        <ecNumber evidence="2">3.6.1.-</ecNumber>
    </recommendedName>
</protein>
<proteinExistence type="inferred from homology"/>
<evidence type="ECO:0000256" key="1">
    <source>
        <dbReference type="ARBA" id="ARBA00006562"/>
    </source>
</evidence>
<dbReference type="EC" id="3.6.1.-" evidence="2"/>
<dbReference type="InterPro" id="IPR013961">
    <property type="entry name" value="RAI1"/>
</dbReference>
<comment type="similarity">
    <text evidence="1 2">Belongs to the DXO/Dom3Z family.</text>
</comment>
<dbReference type="InterPro" id="IPR039039">
    <property type="entry name" value="RAI1-like_fam"/>
</dbReference>
<dbReference type="GO" id="GO:0000956">
    <property type="term" value="P:nuclear-transcribed mRNA catabolic process"/>
    <property type="evidence" value="ECO:0007669"/>
    <property type="project" value="TreeGrafter"/>
</dbReference>
<keyword evidence="2" id="KW-0547">Nucleotide-binding</keyword>
<accession>A0A224YXP0</accession>